<sequence length="133" mass="14177">MSGSFTVETDHGVSVTDVTDLVTERVPDNVEDGICTVHVPHTTAGVTINEAESGLLADVETILSTLVSDDQAYRHDEIDDNATAHLRSMLLGSSVSVPITDGHLDLGTWQSILFFDGDGPRRRTVTVAIVGDS</sequence>
<dbReference type="Pfam" id="PF01894">
    <property type="entry name" value="YjbQ"/>
    <property type="match status" value="1"/>
</dbReference>
<proteinExistence type="inferred from homology"/>
<evidence type="ECO:0000313" key="5">
    <source>
        <dbReference type="Proteomes" id="UP000069906"/>
    </source>
</evidence>
<comment type="similarity">
    <text evidence="1">Belongs to the UPF0047 family.</text>
</comment>
<dbReference type="OrthoDB" id="6663at2157"/>
<dbReference type="SUPFAM" id="SSF111038">
    <property type="entry name" value="YjbQ-like"/>
    <property type="match status" value="1"/>
</dbReference>
<dbReference type="HOGENOM" id="CLU_096980_1_1_2"/>
<accession>A0A0F7PAE1</accession>
<dbReference type="EMBL" id="CP008874">
    <property type="protein sequence ID" value="AKH97682.1"/>
    <property type="molecule type" value="Genomic_DNA"/>
</dbReference>
<evidence type="ECO:0000313" key="4">
    <source>
        <dbReference type="Proteomes" id="UP000060390"/>
    </source>
</evidence>
<evidence type="ECO:0008006" key="6">
    <source>
        <dbReference type="Google" id="ProtNLM"/>
    </source>
</evidence>
<evidence type="ECO:0000256" key="1">
    <source>
        <dbReference type="ARBA" id="ARBA00005534"/>
    </source>
</evidence>
<keyword evidence="5" id="KW-1185">Reference proteome</keyword>
<evidence type="ECO:0000313" key="2">
    <source>
        <dbReference type="EMBL" id="AKH97682.1"/>
    </source>
</evidence>
<dbReference type="Proteomes" id="UP000069906">
    <property type="component" value="Chromosome"/>
</dbReference>
<dbReference type="NCBIfam" id="TIGR00149">
    <property type="entry name" value="TIGR00149_YjbQ"/>
    <property type="match status" value="1"/>
</dbReference>
<dbReference type="EMBL" id="CP011564">
    <property type="protein sequence ID" value="ALG82077.1"/>
    <property type="molecule type" value="Genomic_DNA"/>
</dbReference>
<dbReference type="PATRIC" id="fig|1604004.4.peg.1256"/>
<dbReference type="RefSeq" id="WP_050048410.1">
    <property type="nucleotide sequence ID" value="NZ_CP008874.1"/>
</dbReference>
<dbReference type="InterPro" id="IPR001602">
    <property type="entry name" value="UPF0047_YjbQ-like"/>
</dbReference>
<name>A0A0F7PAE1_9EURY</name>
<dbReference type="PROSITE" id="PS01314">
    <property type="entry name" value="UPF0047"/>
    <property type="match status" value="1"/>
</dbReference>
<dbReference type="PANTHER" id="PTHR30615:SF8">
    <property type="entry name" value="UPF0047 PROTEIN C4A8.02C"/>
    <property type="match status" value="1"/>
</dbReference>
<dbReference type="KEGG" id="hsf:HLASA_1183"/>
<dbReference type="KEGG" id="hsu:HLASF_1195"/>
<reference evidence="4" key="2">
    <citation type="submission" date="2015-05" db="EMBL/GenBank/DDBJ databases">
        <title>Complete genome sequence of Halanaeroarchaeum sulfurireducens type strain M27-SA2, a sulfate-reducer haloarchaeon from marine anoxic lake Medee.</title>
        <authorList>
            <person name="Messina E."/>
            <person name="Kublanov I.V."/>
            <person name="Toshchakov S."/>
            <person name="Arcadi E."/>
            <person name="La Spada G."/>
            <person name="La Cono V."/>
            <person name="Yakimov M.M."/>
        </authorList>
    </citation>
    <scope>NUCLEOTIDE SEQUENCE [LARGE SCALE GENOMIC DNA]</scope>
    <source>
        <strain evidence="4">M27-SA2</strain>
    </source>
</reference>
<dbReference type="Proteomes" id="UP000060390">
    <property type="component" value="Chromosome"/>
</dbReference>
<gene>
    <name evidence="3" type="ORF">HLASA_1183</name>
    <name evidence="2" type="ORF">HLASF_1195</name>
</gene>
<reference evidence="3 4" key="3">
    <citation type="journal article" date="2016" name="Stand. Genomic Sci.">
        <title>Complete genome sequence of 'Halanaeroarchaeum sulfurireducens' M27-SA2, a sulfur-reducing and acetate-oxidizing haloarchaeon from the deep-sea hypersaline anoxic lake Medee.</title>
        <authorList>
            <person name="Messina E."/>
            <person name="Sorokin D.Y."/>
            <person name="Kublanov I.V."/>
            <person name="Toshchakov S."/>
            <person name="Lopatina A."/>
            <person name="Arcadi E."/>
            <person name="Smedile F."/>
            <person name="La Spada G."/>
            <person name="La Cono V."/>
            <person name="Yakimov M.M."/>
        </authorList>
    </citation>
    <scope>NUCLEOTIDE SEQUENCE [LARGE SCALE GENOMIC DNA]</scope>
    <source>
        <strain evidence="3 4">M27-SA2</strain>
    </source>
</reference>
<dbReference type="PANTHER" id="PTHR30615">
    <property type="entry name" value="UNCHARACTERIZED PROTEIN YJBQ-RELATED"/>
    <property type="match status" value="1"/>
</dbReference>
<dbReference type="InterPro" id="IPR035917">
    <property type="entry name" value="YjbQ-like_sf"/>
</dbReference>
<organism evidence="2 5">
    <name type="scientific">Halanaeroarchaeum sulfurireducens</name>
    <dbReference type="NCBI Taxonomy" id="1604004"/>
    <lineage>
        <taxon>Archaea</taxon>
        <taxon>Methanobacteriati</taxon>
        <taxon>Methanobacteriota</taxon>
        <taxon>Stenosarchaea group</taxon>
        <taxon>Halobacteria</taxon>
        <taxon>Halobacteriales</taxon>
        <taxon>Halobacteriaceae</taxon>
        <taxon>Halanaeroarchaeum</taxon>
    </lineage>
</organism>
<dbReference type="AlphaFoldDB" id="A0A0F7PAE1"/>
<dbReference type="Gene3D" id="2.60.120.460">
    <property type="entry name" value="YjbQ-like"/>
    <property type="match status" value="1"/>
</dbReference>
<dbReference type="STRING" id="1604004.HLASA_1183"/>
<dbReference type="PIRSF" id="PIRSF004681">
    <property type="entry name" value="UCP004681"/>
    <property type="match status" value="1"/>
</dbReference>
<evidence type="ECO:0000313" key="3">
    <source>
        <dbReference type="EMBL" id="ALG82077.1"/>
    </source>
</evidence>
<reference evidence="2 5" key="1">
    <citation type="journal article" date="2015" name="ISME J.">
        <title>Elemental sulfur and acetate can support life of a novel strictly anaerobic haloarchaeon.</title>
        <authorList>
            <person name="Sorokin D.Y."/>
            <person name="Kublanov I.V."/>
            <person name="Gavrilov S.N."/>
            <person name="Rojo D."/>
            <person name="Roman P."/>
            <person name="Golyshin P.N."/>
            <person name="Slepak V.Z."/>
            <person name="Smedile F."/>
            <person name="Ferrer M."/>
            <person name="Messina E."/>
            <person name="La Cono V."/>
            <person name="Yakimov M.M."/>
        </authorList>
    </citation>
    <scope>NUCLEOTIDE SEQUENCE [LARGE SCALE GENOMIC DNA]</scope>
    <source>
        <strain evidence="2 5">HSR2</strain>
    </source>
</reference>
<protein>
    <recommendedName>
        <fullName evidence="6">Secondary thiamine-phosphate synthase enzyme</fullName>
    </recommendedName>
</protein>
<dbReference type="GeneID" id="26010531"/>